<keyword evidence="1" id="KW-0812">Transmembrane</keyword>
<gene>
    <name evidence="2" type="ORF">WKV53_13830</name>
</gene>
<keyword evidence="1" id="KW-1133">Transmembrane helix</keyword>
<name>A0ABU9AV74_9BACT</name>
<accession>A0ABU9AV74</accession>
<evidence type="ECO:0000256" key="1">
    <source>
        <dbReference type="SAM" id="Phobius"/>
    </source>
</evidence>
<organism evidence="2 3">
    <name type="scientific">Luteolibacter soli</name>
    <dbReference type="NCBI Taxonomy" id="3135280"/>
    <lineage>
        <taxon>Bacteria</taxon>
        <taxon>Pseudomonadati</taxon>
        <taxon>Verrucomicrobiota</taxon>
        <taxon>Verrucomicrobiia</taxon>
        <taxon>Verrucomicrobiales</taxon>
        <taxon>Verrucomicrobiaceae</taxon>
        <taxon>Luteolibacter</taxon>
    </lineage>
</organism>
<evidence type="ECO:0008006" key="4">
    <source>
        <dbReference type="Google" id="ProtNLM"/>
    </source>
</evidence>
<evidence type="ECO:0000313" key="3">
    <source>
        <dbReference type="Proteomes" id="UP001371305"/>
    </source>
</evidence>
<proteinExistence type="predicted"/>
<protein>
    <recommendedName>
        <fullName evidence="4">DUF2752 domain-containing protein</fullName>
    </recommendedName>
</protein>
<sequence length="129" mass="15271">MLPRSLYRWKSFWFGLLIILFLAWAWSDSHRHYTAVTCVGKGILWSGGGRIGFSHILQPAPFELHAARMPLASIYLEGLFTKFKTHTLPHWLLFESSLLLWFLFLAWRTRRHRRIQQRLTDTNQEHPAP</sequence>
<keyword evidence="3" id="KW-1185">Reference proteome</keyword>
<reference evidence="2 3" key="1">
    <citation type="submission" date="2024-04" db="EMBL/GenBank/DDBJ databases">
        <title>Luteolibacter sp. isolated from soil.</title>
        <authorList>
            <person name="An J."/>
        </authorList>
    </citation>
    <scope>NUCLEOTIDE SEQUENCE [LARGE SCALE GENOMIC DNA]</scope>
    <source>
        <strain evidence="2 3">Y139</strain>
    </source>
</reference>
<dbReference type="EMBL" id="JBBUKT010000005">
    <property type="protein sequence ID" value="MEK7951591.1"/>
    <property type="molecule type" value="Genomic_DNA"/>
</dbReference>
<feature type="transmembrane region" description="Helical" evidence="1">
    <location>
        <begin position="88"/>
        <end position="107"/>
    </location>
</feature>
<keyword evidence="1" id="KW-0472">Membrane</keyword>
<dbReference type="Proteomes" id="UP001371305">
    <property type="component" value="Unassembled WGS sequence"/>
</dbReference>
<evidence type="ECO:0000313" key="2">
    <source>
        <dbReference type="EMBL" id="MEK7951591.1"/>
    </source>
</evidence>
<comment type="caution">
    <text evidence="2">The sequence shown here is derived from an EMBL/GenBank/DDBJ whole genome shotgun (WGS) entry which is preliminary data.</text>
</comment>
<dbReference type="RefSeq" id="WP_341405217.1">
    <property type="nucleotide sequence ID" value="NZ_JBBUKT010000005.1"/>
</dbReference>